<dbReference type="Pfam" id="PF16074">
    <property type="entry name" value="PilW"/>
    <property type="match status" value="1"/>
</dbReference>
<keyword evidence="1" id="KW-0812">Transmembrane</keyword>
<keyword evidence="3" id="KW-1185">Reference proteome</keyword>
<dbReference type="Pfam" id="PF07963">
    <property type="entry name" value="N_methyl"/>
    <property type="match status" value="1"/>
</dbReference>
<proteinExistence type="predicted"/>
<dbReference type="InterPro" id="IPR012902">
    <property type="entry name" value="N_methyl_site"/>
</dbReference>
<evidence type="ECO:0000313" key="3">
    <source>
        <dbReference type="Proteomes" id="UP001197378"/>
    </source>
</evidence>
<keyword evidence="1" id="KW-0472">Membrane</keyword>
<dbReference type="EMBL" id="JAAXYO010000037">
    <property type="protein sequence ID" value="MBU2787199.1"/>
    <property type="molecule type" value="Genomic_DNA"/>
</dbReference>
<dbReference type="Proteomes" id="UP001197378">
    <property type="component" value="Unassembled WGS sequence"/>
</dbReference>
<dbReference type="NCBIfam" id="TIGR02532">
    <property type="entry name" value="IV_pilin_GFxxxE"/>
    <property type="match status" value="1"/>
</dbReference>
<name>A0AAE2YN26_9PROT</name>
<dbReference type="SUPFAM" id="SSF54523">
    <property type="entry name" value="Pili subunits"/>
    <property type="match status" value="1"/>
</dbReference>
<accession>A0AAE2YN26</accession>
<protein>
    <submittedName>
        <fullName evidence="2">Prepilin-type N-terminal cleavage/methylation domain-containing protein</fullName>
    </submittedName>
</protein>
<comment type="caution">
    <text evidence="2">The sequence shown here is derived from an EMBL/GenBank/DDBJ whole genome shotgun (WGS) entry which is preliminary data.</text>
</comment>
<feature type="transmembrane region" description="Helical" evidence="1">
    <location>
        <begin position="20"/>
        <end position="42"/>
    </location>
</feature>
<evidence type="ECO:0000256" key="1">
    <source>
        <dbReference type="SAM" id="Phobius"/>
    </source>
</evidence>
<sequence length="380" mass="39572">MRATKEFLATNADRQLGLSLVELLVALVVVGLLSTAVFSFFLHTSQGVSQQSANGEMWQRGRNAMAIMRQAIESAGYGLPSYSQCPNGVVGVKYPNAGAMLAITASAQSSGYVPSGISTYSFSTVIGGGSFGGAPATTVVGYSGHSNGNSENINVTNAKPLNNCDFSLIVPQGGGTCLIGQITNITGGTSNKVGFNSGNNCGSQINPTQIFTLPAGTATAPSISGASLYDLGSHDFLFEQFQIMESPAGSTPTLYMTQYTGAPAVAPAVAPAPQPLASGVVDIQMQYGLGTNGSVQNWVAPENYTPSATQSIVAVQLAMLIRSTQYLPNSLSPASFNILGQIYNVPTVNGPGCLQGNCRHYEYHLFQSIIPVRNGIWGSE</sequence>
<keyword evidence="1" id="KW-1133">Transmembrane helix</keyword>
<organism evidence="2 3">
    <name type="scientific">Igneacidithiobacillus copahuensis</name>
    <dbReference type="NCBI Taxonomy" id="2724909"/>
    <lineage>
        <taxon>Bacteria</taxon>
        <taxon>Pseudomonadati</taxon>
        <taxon>Pseudomonadota</taxon>
        <taxon>Acidithiobacillia</taxon>
        <taxon>Acidithiobacillales</taxon>
        <taxon>Acidithiobacillaceae</taxon>
        <taxon>Igneacidithiobacillus</taxon>
    </lineage>
</organism>
<dbReference type="InterPro" id="IPR032092">
    <property type="entry name" value="PilW"/>
</dbReference>
<reference evidence="2" key="1">
    <citation type="journal article" date="2021" name="ISME J.">
        <title>Genomic evolution of the class Acidithiobacillia: deep-branching Proteobacteria living in extreme acidic conditions.</title>
        <authorList>
            <person name="Moya-Beltran A."/>
            <person name="Beard S."/>
            <person name="Rojas-Villalobos C."/>
            <person name="Issotta F."/>
            <person name="Gallardo Y."/>
            <person name="Ulloa R."/>
            <person name="Giaveno A."/>
            <person name="Degli Esposti M."/>
            <person name="Johnson D.B."/>
            <person name="Quatrini R."/>
        </authorList>
    </citation>
    <scope>NUCLEOTIDE SEQUENCE</scope>
    <source>
        <strain evidence="2">VAN18-1</strain>
    </source>
</reference>
<dbReference type="InterPro" id="IPR045584">
    <property type="entry name" value="Pilin-like"/>
</dbReference>
<dbReference type="GO" id="GO:0043683">
    <property type="term" value="P:type IV pilus assembly"/>
    <property type="evidence" value="ECO:0007669"/>
    <property type="project" value="InterPro"/>
</dbReference>
<dbReference type="AlphaFoldDB" id="A0AAE2YN26"/>
<gene>
    <name evidence="2" type="ORF">HFQ13_03050</name>
</gene>
<evidence type="ECO:0000313" key="2">
    <source>
        <dbReference type="EMBL" id="MBU2787199.1"/>
    </source>
</evidence>